<keyword evidence="1" id="KW-1133">Transmembrane helix</keyword>
<keyword evidence="3" id="KW-1185">Reference proteome</keyword>
<sequence length="102" mass="12487">MNINEKGVHHMVVRTRRSKKGEHRNIFMFFTRYHRAFSLFFMLISFSFFFFSTILPSRHGMGIMGLQMRFFLHVALWQRMHMACASRSWFFFFVMYRRAAEV</sequence>
<dbReference type="RefSeq" id="XP_029765511.1">
    <property type="nucleotide sequence ID" value="XM_029910109.1"/>
</dbReference>
<organism evidence="2 3">
    <name type="scientific">Aureobasidium pullulans EXF-150</name>
    <dbReference type="NCBI Taxonomy" id="1043002"/>
    <lineage>
        <taxon>Eukaryota</taxon>
        <taxon>Fungi</taxon>
        <taxon>Dikarya</taxon>
        <taxon>Ascomycota</taxon>
        <taxon>Pezizomycotina</taxon>
        <taxon>Dothideomycetes</taxon>
        <taxon>Dothideomycetidae</taxon>
        <taxon>Dothideales</taxon>
        <taxon>Saccotheciaceae</taxon>
        <taxon>Aureobasidium</taxon>
    </lineage>
</organism>
<evidence type="ECO:0000256" key="1">
    <source>
        <dbReference type="SAM" id="Phobius"/>
    </source>
</evidence>
<keyword evidence="1" id="KW-0812">Transmembrane</keyword>
<feature type="transmembrane region" description="Helical" evidence="1">
    <location>
        <begin position="76"/>
        <end position="96"/>
    </location>
</feature>
<dbReference type="Proteomes" id="UP000030706">
    <property type="component" value="Unassembled WGS sequence"/>
</dbReference>
<dbReference type="EMBL" id="KL584974">
    <property type="protein sequence ID" value="KEQ89324.1"/>
    <property type="molecule type" value="Genomic_DNA"/>
</dbReference>
<reference evidence="2 3" key="1">
    <citation type="journal article" date="2014" name="BMC Genomics">
        <title>Genome sequencing of four Aureobasidium pullulans varieties: biotechnological potential, stress tolerance, and description of new species.</title>
        <authorList>
            <person name="Gostin Ar C."/>
            <person name="Ohm R.A."/>
            <person name="Kogej T."/>
            <person name="Sonjak S."/>
            <person name="Turk M."/>
            <person name="Zajc J."/>
            <person name="Zalar P."/>
            <person name="Grube M."/>
            <person name="Sun H."/>
            <person name="Han J."/>
            <person name="Sharma A."/>
            <person name="Chiniquy J."/>
            <person name="Ngan C.Y."/>
            <person name="Lipzen A."/>
            <person name="Barry K."/>
            <person name="Grigoriev I.V."/>
            <person name="Gunde-Cimerman N."/>
        </authorList>
    </citation>
    <scope>NUCLEOTIDE SEQUENCE [LARGE SCALE GENOMIC DNA]</scope>
    <source>
        <strain evidence="2 3">EXF-150</strain>
    </source>
</reference>
<dbReference type="HOGENOM" id="CLU_2276931_0_0_1"/>
<dbReference type="GeneID" id="40752415"/>
<name>A0A074Y068_AURPU</name>
<dbReference type="AlphaFoldDB" id="A0A074Y068"/>
<protein>
    <recommendedName>
        <fullName evidence="4">Transmembrane protein</fullName>
    </recommendedName>
</protein>
<keyword evidence="1" id="KW-0472">Membrane</keyword>
<evidence type="ECO:0008006" key="4">
    <source>
        <dbReference type="Google" id="ProtNLM"/>
    </source>
</evidence>
<feature type="transmembrane region" description="Helical" evidence="1">
    <location>
        <begin position="36"/>
        <end position="56"/>
    </location>
</feature>
<evidence type="ECO:0000313" key="3">
    <source>
        <dbReference type="Proteomes" id="UP000030706"/>
    </source>
</evidence>
<proteinExistence type="predicted"/>
<gene>
    <name evidence="2" type="ORF">M438DRAFT_4396</name>
</gene>
<evidence type="ECO:0000313" key="2">
    <source>
        <dbReference type="EMBL" id="KEQ89324.1"/>
    </source>
</evidence>
<accession>A0A074Y068</accession>